<reference evidence="2" key="1">
    <citation type="submission" date="2023-03" db="EMBL/GenBank/DDBJ databases">
        <title>Massive genome expansion in bonnet fungi (Mycena s.s.) driven by repeated elements and novel gene families across ecological guilds.</title>
        <authorList>
            <consortium name="Lawrence Berkeley National Laboratory"/>
            <person name="Harder C.B."/>
            <person name="Miyauchi S."/>
            <person name="Viragh M."/>
            <person name="Kuo A."/>
            <person name="Thoen E."/>
            <person name="Andreopoulos B."/>
            <person name="Lu D."/>
            <person name="Skrede I."/>
            <person name="Drula E."/>
            <person name="Henrissat B."/>
            <person name="Morin E."/>
            <person name="Kohler A."/>
            <person name="Barry K."/>
            <person name="LaButti K."/>
            <person name="Morin E."/>
            <person name="Salamov A."/>
            <person name="Lipzen A."/>
            <person name="Mereny Z."/>
            <person name="Hegedus B."/>
            <person name="Baldrian P."/>
            <person name="Stursova M."/>
            <person name="Weitz H."/>
            <person name="Taylor A."/>
            <person name="Grigoriev I.V."/>
            <person name="Nagy L.G."/>
            <person name="Martin F."/>
            <person name="Kauserud H."/>
        </authorList>
    </citation>
    <scope>NUCLEOTIDE SEQUENCE</scope>
    <source>
        <strain evidence="2">CBHHK188m</strain>
    </source>
</reference>
<proteinExistence type="predicted"/>
<feature type="region of interest" description="Disordered" evidence="1">
    <location>
        <begin position="17"/>
        <end position="38"/>
    </location>
</feature>
<feature type="compositionally biased region" description="Basic and acidic residues" evidence="1">
    <location>
        <begin position="22"/>
        <end position="31"/>
    </location>
</feature>
<comment type="caution">
    <text evidence="2">The sequence shown here is derived from an EMBL/GenBank/DDBJ whole genome shotgun (WGS) entry which is preliminary data.</text>
</comment>
<dbReference type="AlphaFoldDB" id="A0AAD7NQL4"/>
<sequence>MVLQAKTAAEIPIGLHAVRQGDGSDGREGPDGTRPSEVWKRCADGRQRVTRRRLDGSSLKIKQFSLKCQENHKCTQINQCNDFRSKDGQISDWSNLNTNFAIRSFKVILDSTALGGGNHGPFLQTPSTSSTRRISVQRPKLWPNPETSAPIVRSSASTQHFGANTKNIAKSRPNLLGTRGCGEGRWVRKWTALDQEHNINPGKQAYALKTARTSIEITYRSF</sequence>
<evidence type="ECO:0000313" key="3">
    <source>
        <dbReference type="Proteomes" id="UP001215280"/>
    </source>
</evidence>
<dbReference type="EMBL" id="JARJLG010000024">
    <property type="protein sequence ID" value="KAJ7770317.1"/>
    <property type="molecule type" value="Genomic_DNA"/>
</dbReference>
<gene>
    <name evidence="2" type="ORF">DFH07DRAFT_768826</name>
</gene>
<keyword evidence="3" id="KW-1185">Reference proteome</keyword>
<evidence type="ECO:0000313" key="2">
    <source>
        <dbReference type="EMBL" id="KAJ7770317.1"/>
    </source>
</evidence>
<protein>
    <submittedName>
        <fullName evidence="2">Uncharacterized protein</fullName>
    </submittedName>
</protein>
<organism evidence="2 3">
    <name type="scientific">Mycena maculata</name>
    <dbReference type="NCBI Taxonomy" id="230809"/>
    <lineage>
        <taxon>Eukaryota</taxon>
        <taxon>Fungi</taxon>
        <taxon>Dikarya</taxon>
        <taxon>Basidiomycota</taxon>
        <taxon>Agaricomycotina</taxon>
        <taxon>Agaricomycetes</taxon>
        <taxon>Agaricomycetidae</taxon>
        <taxon>Agaricales</taxon>
        <taxon>Marasmiineae</taxon>
        <taxon>Mycenaceae</taxon>
        <taxon>Mycena</taxon>
    </lineage>
</organism>
<name>A0AAD7NQL4_9AGAR</name>
<evidence type="ECO:0000256" key="1">
    <source>
        <dbReference type="SAM" id="MobiDB-lite"/>
    </source>
</evidence>
<dbReference type="Proteomes" id="UP001215280">
    <property type="component" value="Unassembled WGS sequence"/>
</dbReference>
<accession>A0AAD7NQL4</accession>